<evidence type="ECO:0000313" key="2">
    <source>
        <dbReference type="EMBL" id="GGI16143.1"/>
    </source>
</evidence>
<reference evidence="3" key="1">
    <citation type="journal article" date="2019" name="Int. J. Syst. Evol. Microbiol.">
        <title>The Global Catalogue of Microorganisms (GCM) 10K type strain sequencing project: providing services to taxonomists for standard genome sequencing and annotation.</title>
        <authorList>
            <consortium name="The Broad Institute Genomics Platform"/>
            <consortium name="The Broad Institute Genome Sequencing Center for Infectious Disease"/>
            <person name="Wu L."/>
            <person name="Ma J."/>
        </authorList>
    </citation>
    <scope>NUCLEOTIDE SEQUENCE [LARGE SCALE GENOMIC DNA]</scope>
    <source>
        <strain evidence="3">CGMCC 1.14993</strain>
    </source>
</reference>
<dbReference type="AlphaFoldDB" id="A0A8J3AU29"/>
<keyword evidence="1" id="KW-0812">Transmembrane</keyword>
<sequence length="191" mass="21392">MKRGFQTILSLGYAILMVALFVIFFLKGDTYRYQIAIGGIICGLIPFALDKFLKIRFTLPFIISYFAFLIASQCLGSMLGLYSLGWWDTPFLHLLSGALISFLAVDLMEKFTTDQSRSDMSAWFIFLYVLSFGVFGGVLWEIYEFSADQFIGTTTQGGGNFDTMTDLVADTVGALIIAIWVARRSKVKTIK</sequence>
<evidence type="ECO:0000313" key="3">
    <source>
        <dbReference type="Proteomes" id="UP000626244"/>
    </source>
</evidence>
<feature type="transmembrane region" description="Helical" evidence="1">
    <location>
        <begin position="163"/>
        <end position="182"/>
    </location>
</feature>
<keyword evidence="1" id="KW-1133">Transmembrane helix</keyword>
<feature type="transmembrane region" description="Helical" evidence="1">
    <location>
        <begin position="90"/>
        <end position="108"/>
    </location>
</feature>
<keyword evidence="3" id="KW-1185">Reference proteome</keyword>
<name>A0A8J3AU29_9BACI</name>
<organism evidence="2 3">
    <name type="scientific">Gottfriedia solisilvae</name>
    <dbReference type="NCBI Taxonomy" id="1516104"/>
    <lineage>
        <taxon>Bacteria</taxon>
        <taxon>Bacillati</taxon>
        <taxon>Bacillota</taxon>
        <taxon>Bacilli</taxon>
        <taxon>Bacillales</taxon>
        <taxon>Bacillaceae</taxon>
        <taxon>Gottfriedia</taxon>
    </lineage>
</organism>
<feature type="transmembrane region" description="Helical" evidence="1">
    <location>
        <begin position="120"/>
        <end position="143"/>
    </location>
</feature>
<proteinExistence type="predicted"/>
<feature type="transmembrane region" description="Helical" evidence="1">
    <location>
        <begin position="61"/>
        <end position="84"/>
    </location>
</feature>
<dbReference type="InterPro" id="IPR014509">
    <property type="entry name" value="YjdF-like"/>
</dbReference>
<dbReference type="Pfam" id="PF09997">
    <property type="entry name" value="DUF2238"/>
    <property type="match status" value="1"/>
</dbReference>
<protein>
    <submittedName>
        <fullName evidence="2">Membrane protein</fullName>
    </submittedName>
</protein>
<dbReference type="RefSeq" id="WP_088000743.1">
    <property type="nucleotide sequence ID" value="NZ_BMHB01000002.1"/>
</dbReference>
<evidence type="ECO:0000256" key="1">
    <source>
        <dbReference type="SAM" id="Phobius"/>
    </source>
</evidence>
<feature type="transmembrane region" description="Helical" evidence="1">
    <location>
        <begin position="7"/>
        <end position="25"/>
    </location>
</feature>
<accession>A0A8J3AU29</accession>
<keyword evidence="1" id="KW-0472">Membrane</keyword>
<dbReference type="OrthoDB" id="4966203at2"/>
<dbReference type="Proteomes" id="UP000626244">
    <property type="component" value="Unassembled WGS sequence"/>
</dbReference>
<feature type="transmembrane region" description="Helical" evidence="1">
    <location>
        <begin position="31"/>
        <end position="49"/>
    </location>
</feature>
<comment type="caution">
    <text evidence="2">The sequence shown here is derived from an EMBL/GenBank/DDBJ whole genome shotgun (WGS) entry which is preliminary data.</text>
</comment>
<gene>
    <name evidence="2" type="ORF">GCM10007380_31490</name>
</gene>
<dbReference type="EMBL" id="BMHB01000002">
    <property type="protein sequence ID" value="GGI16143.1"/>
    <property type="molecule type" value="Genomic_DNA"/>
</dbReference>